<evidence type="ECO:0000259" key="2">
    <source>
        <dbReference type="PROSITE" id="PS51272"/>
    </source>
</evidence>
<dbReference type="PROSITE" id="PS51272">
    <property type="entry name" value="SLH"/>
    <property type="match status" value="3"/>
</dbReference>
<organism evidence="3 4">
    <name type="scientific">Paenibacillus oceani</name>
    <dbReference type="NCBI Taxonomy" id="2772510"/>
    <lineage>
        <taxon>Bacteria</taxon>
        <taxon>Bacillati</taxon>
        <taxon>Bacillota</taxon>
        <taxon>Bacilli</taxon>
        <taxon>Bacillales</taxon>
        <taxon>Paenibacillaceae</taxon>
        <taxon>Paenibacillus</taxon>
    </lineage>
</organism>
<keyword evidence="4" id="KW-1185">Reference proteome</keyword>
<evidence type="ECO:0000313" key="3">
    <source>
        <dbReference type="EMBL" id="MBD2866543.1"/>
    </source>
</evidence>
<reference evidence="3" key="1">
    <citation type="submission" date="2020-09" db="EMBL/GenBank/DDBJ databases">
        <title>A novel bacterium of genus Paenibacillus, isolated from South China Sea.</title>
        <authorList>
            <person name="Huang H."/>
            <person name="Mo K."/>
            <person name="Hu Y."/>
        </authorList>
    </citation>
    <scope>NUCLEOTIDE SEQUENCE</scope>
    <source>
        <strain evidence="3">IB182363</strain>
    </source>
</reference>
<dbReference type="Pfam" id="PF13540">
    <property type="entry name" value="RCC1_2"/>
    <property type="match status" value="7"/>
</dbReference>
<evidence type="ECO:0000256" key="1">
    <source>
        <dbReference type="ARBA" id="ARBA00022737"/>
    </source>
</evidence>
<accession>A0A927CH54</accession>
<dbReference type="PROSITE" id="PS00626">
    <property type="entry name" value="RCC1_2"/>
    <property type="match status" value="8"/>
</dbReference>
<feature type="domain" description="SLH" evidence="2">
    <location>
        <begin position="1504"/>
        <end position="1566"/>
    </location>
</feature>
<name>A0A927CH54_9BACL</name>
<dbReference type="SUPFAM" id="SSF50985">
    <property type="entry name" value="RCC1/BLIP-II"/>
    <property type="match status" value="2"/>
</dbReference>
<dbReference type="InterPro" id="IPR051709">
    <property type="entry name" value="Ub-ligase/GTPase-reg"/>
</dbReference>
<sequence>MKRRVQSRLSMILVLILVISVIELPGWQHTADAAQSASGSRGVVSIASGFLHSLAVRADGSVVAWGRTYGETNVPSEAQGGVIAVSAGYGHSLALTEDGEVVAWGNNNLGQLNVPDEARSGVVAIAAGDNHSLALKTDGSVIAWGYNYWGQSTVPANAQSGVKAIAAGTGHSVALKADGTVIVWGNNGDGQTIVPTEAQSGVAAIASGANHILALKTDGTLVAWGYNYRGQVTVPAGAQSEVVGVAAGKNFSMARKADGSVIAWGDNTFGQITIPSSAQNGTVALDGGSAHVLALMADGSVVAWGLNSNGQASVPAELSKPVKASGISLGFYHALALKSDGGVVAWGSNDTGQINVPTGAQSDVVAIDAGSEHSLALKSNGSVIAWGEPDNGKTTVPVAAQSGVVSIVAGANHSAALKSDGSVVAWGMNDAGQTDVPTAAQSGVTAIVSEGNHTLALKADGSVVGWGYNYFGQASVPTEAQSGVVSIAAGLNHSLALKTDGSVVAWGDNRFDLMDVPTAAQSGVVAIAAGFRHSLALKSDGSVISWGDGQTTVPTAAQNGVVAIAAGYHHSLALKSDGSIVSWGESVYGKPDLTAPGNWNLSSMTIDAGTISPNFHPNVTSYTGYVNPSATDVNVTATLASPLYAELQINGSYETSASAVHVPLTGDSTVIQAHVEPYFQTGKTYTVTIVEDATAPTISLGTNGNETLATSASTTVTVSDGDSGVDPDTLQYVWTQSSSTPDDGSAWTSFSSGDTLTQSGVNGDWYLHIRAADEVGNVANAGSNRFRLDNSAPLVEIELRKQDSSPYTSGSWTNQNVTASLSASDGLSGLDTLQYSLDNGSGWEPYSTPLSFTAEGAHTLIVRAADRVGNTSSPTRSIHISRSGLVLDVHLKLADDSEYNAGDWVNQSVTASVYTNQATDGVDVISTTYSLDGGSTWQPYSAPVSFSSEGQHTLDVKTADSADNELTSSYIIRVDSTVPVAGLGTNGNETYETTASTTVNVSDNDSGIDTGTLQYVWTDEATMPGDEVAWTGFASGDVLSLSGVDGDWHLHIRAADAAGNTMNTGSNRFRLDNGAPAVVFDTNGNESFATSASTVVTVSDSYSGVNPDSLQYAWTQSPSTPDSGAAWTGFVNGDTLSLSGVDGDWYLHIQAADAASSTVDSGSNRFLLDNSAPAIVFDTNGNEENATRASTTVTIGDNDSGVDPSSLQYVWKNSASVPAGDEEWTRFASGDELTKSGVNGDWYLHVRGMDRVGHTQQAVSNRFKLFTLVLPIINNQAGLYEDSLLLESTNNIQKFTQGDGTIIEQLSINETALNQALKKLQKDLLTIRVDDTEGIVQVQLPASSLVSAMQSKPNLSIHVELNGASYQLAIPALHWEQITETLGVELEDMKLTIKLEKLDPDNEAEIRQLAADQGMRLVSRVIDFKVTVEADGQSLEISDFGGTYMTRAIVIDEAEDAATLIVVEMVPETKTFRFIPSLPGMRPDGTPEMVMNAAHNSLYAVVEPTGKSFGDLTEHWAKAEVELLATKRIVEGAAPDRFAPNANITRAEFTALLVRALGLSTVQSDASDTGFADVSSDAWYAPAATAAVKAGLVQGYAGNRFRPNQPIRREELAALIDRARQFAHGQAAQANASSNLHAFTDQASISDWAKQAVANLVQDGIVEGRDEHRFEPKAQTTRAEVVVLLARLLRDLNFIAE</sequence>
<dbReference type="Gene3D" id="2.130.10.30">
    <property type="entry name" value="Regulator of chromosome condensation 1/beta-lactamase-inhibitor protein II"/>
    <property type="match status" value="4"/>
</dbReference>
<dbReference type="GO" id="GO:0005737">
    <property type="term" value="C:cytoplasm"/>
    <property type="evidence" value="ECO:0007669"/>
    <property type="project" value="TreeGrafter"/>
</dbReference>
<protein>
    <submittedName>
        <fullName evidence="3">S-layer homology domain-containing protein</fullName>
    </submittedName>
</protein>
<feature type="domain" description="SLH" evidence="2">
    <location>
        <begin position="1567"/>
        <end position="1630"/>
    </location>
</feature>
<keyword evidence="1" id="KW-0677">Repeat</keyword>
<gene>
    <name evidence="3" type="ORF">IDH45_31695</name>
</gene>
<dbReference type="NCBIfam" id="NF047446">
    <property type="entry name" value="barrel_OmpL47"/>
    <property type="match status" value="1"/>
</dbReference>
<dbReference type="PANTHER" id="PTHR45622">
    <property type="entry name" value="UBIQUITIN-PROTEIN LIGASE E3A-RELATED"/>
    <property type="match status" value="1"/>
</dbReference>
<dbReference type="InterPro" id="IPR009091">
    <property type="entry name" value="RCC1/BLIP-II"/>
</dbReference>
<dbReference type="InterPro" id="IPR013783">
    <property type="entry name" value="Ig-like_fold"/>
</dbReference>
<dbReference type="RefSeq" id="WP_190932160.1">
    <property type="nucleotide sequence ID" value="NZ_JACXJA010000062.1"/>
</dbReference>
<dbReference type="InterPro" id="IPR025883">
    <property type="entry name" value="Cadherin-like_domain"/>
</dbReference>
<dbReference type="Proteomes" id="UP000639396">
    <property type="component" value="Unassembled WGS sequence"/>
</dbReference>
<proteinExistence type="predicted"/>
<dbReference type="PROSITE" id="PS50012">
    <property type="entry name" value="RCC1_3"/>
    <property type="match status" value="13"/>
</dbReference>
<dbReference type="InterPro" id="IPR058094">
    <property type="entry name" value="Ig-like_OmpL47-like"/>
</dbReference>
<dbReference type="Pfam" id="PF25390">
    <property type="entry name" value="WD40_RLD"/>
    <property type="match status" value="1"/>
</dbReference>
<feature type="domain" description="SLH" evidence="2">
    <location>
        <begin position="1636"/>
        <end position="1697"/>
    </location>
</feature>
<dbReference type="EMBL" id="JACXJA010000062">
    <property type="protein sequence ID" value="MBD2866543.1"/>
    <property type="molecule type" value="Genomic_DNA"/>
</dbReference>
<dbReference type="Gene3D" id="2.60.40.10">
    <property type="entry name" value="Immunoglobulins"/>
    <property type="match status" value="1"/>
</dbReference>
<dbReference type="InterPro" id="IPR001119">
    <property type="entry name" value="SLH_dom"/>
</dbReference>
<evidence type="ECO:0000313" key="4">
    <source>
        <dbReference type="Proteomes" id="UP000639396"/>
    </source>
</evidence>
<comment type="caution">
    <text evidence="3">The sequence shown here is derived from an EMBL/GenBank/DDBJ whole genome shotgun (WGS) entry which is preliminary data.</text>
</comment>
<dbReference type="PANTHER" id="PTHR45622:SF58">
    <property type="entry name" value="REGULATOR OF CHROMOSOME CONDENSATION DOMAIN-CONTAINING PROTEIN"/>
    <property type="match status" value="1"/>
</dbReference>
<dbReference type="InterPro" id="IPR058923">
    <property type="entry name" value="RCC1-like_dom"/>
</dbReference>
<dbReference type="InterPro" id="IPR000408">
    <property type="entry name" value="Reg_chr_condens"/>
</dbReference>
<dbReference type="Pfam" id="PF12733">
    <property type="entry name" value="Cadherin-like"/>
    <property type="match status" value="1"/>
</dbReference>
<dbReference type="Pfam" id="PF00395">
    <property type="entry name" value="SLH"/>
    <property type="match status" value="3"/>
</dbReference>
<dbReference type="PRINTS" id="PR00633">
    <property type="entry name" value="RCCNDNSATION"/>
</dbReference>